<dbReference type="AlphaFoldDB" id="A0A0J6FES9"/>
<reference evidence="2" key="2">
    <citation type="journal article" date="2009" name="Genome Res.">
        <title>Comparative genomic analyses of the human fungal pathogens Coccidioides and their relatives.</title>
        <authorList>
            <person name="Sharpton T.J."/>
            <person name="Stajich J.E."/>
            <person name="Rounsley S.D."/>
            <person name="Gardner M.J."/>
            <person name="Wortman J.R."/>
            <person name="Jordar V.S."/>
            <person name="Maiti R."/>
            <person name="Kodira C.D."/>
            <person name="Neafsey D.E."/>
            <person name="Zeng Q."/>
            <person name="Hung C.-Y."/>
            <person name="McMahan C."/>
            <person name="Muszewska A."/>
            <person name="Grynberg M."/>
            <person name="Mandel M.A."/>
            <person name="Kellner E.M."/>
            <person name="Barker B.M."/>
            <person name="Galgiani J.N."/>
            <person name="Orbach M.J."/>
            <person name="Kirkland T.N."/>
            <person name="Cole G.T."/>
            <person name="Henn M.R."/>
            <person name="Birren B.W."/>
            <person name="Taylor J.W."/>
        </authorList>
    </citation>
    <scope>NUCLEOTIDE SEQUENCE [LARGE SCALE GENOMIC DNA]</scope>
    <source>
        <strain evidence="2">RMSCC 3488</strain>
    </source>
</reference>
<accession>A0A0J6FES9</accession>
<reference evidence="1 2" key="1">
    <citation type="submission" date="2007-06" db="EMBL/GenBank/DDBJ databases">
        <title>The Genome Sequence of Coccidioides posadasii RMSCC_3488.</title>
        <authorList>
            <consortium name="Coccidioides Genome Resources Consortium"/>
            <consortium name="The Broad Institute Genome Sequencing Platform"/>
            <person name="Henn M.R."/>
            <person name="Sykes S."/>
            <person name="Young S."/>
            <person name="Jaffe D."/>
            <person name="Berlin A."/>
            <person name="Alvarez P."/>
            <person name="Butler J."/>
            <person name="Gnerre S."/>
            <person name="Grabherr M."/>
            <person name="Mauceli E."/>
            <person name="Brockman W."/>
            <person name="Kodira C."/>
            <person name="Alvarado L."/>
            <person name="Zeng Q."/>
            <person name="Crawford M."/>
            <person name="Antoine C."/>
            <person name="Devon K."/>
            <person name="Galgiani J."/>
            <person name="Orsborn K."/>
            <person name="Lewis M.L."/>
            <person name="Nusbaum C."/>
            <person name="Galagan J."/>
            <person name="Birren B."/>
        </authorList>
    </citation>
    <scope>NUCLEOTIDE SEQUENCE [LARGE SCALE GENOMIC DNA]</scope>
    <source>
        <strain evidence="1 2">RMSCC 3488</strain>
    </source>
</reference>
<name>A0A0J6FES9_COCPO</name>
<sequence length="78" mass="8690">MIPWGAVFLTAMPSVQVSSRLSNLAIAWNIHSAYKGLKRCIHVPDICECLSLPSFYGWGDERCSKIDAFCIEADVMLL</sequence>
<evidence type="ECO:0000313" key="1">
    <source>
        <dbReference type="EMBL" id="KMM67765.1"/>
    </source>
</evidence>
<dbReference type="VEuPathDB" id="FungiDB:CPAG_04098"/>
<dbReference type="EMBL" id="DS268110">
    <property type="protein sequence ID" value="KMM67765.1"/>
    <property type="molecule type" value="Genomic_DNA"/>
</dbReference>
<proteinExistence type="predicted"/>
<reference evidence="2" key="3">
    <citation type="journal article" date="2010" name="Genome Res.">
        <title>Population genomic sequencing of Coccidioides fungi reveals recent hybridization and transposon control.</title>
        <authorList>
            <person name="Neafsey D.E."/>
            <person name="Barker B.M."/>
            <person name="Sharpton T.J."/>
            <person name="Stajich J.E."/>
            <person name="Park D.J."/>
            <person name="Whiston E."/>
            <person name="Hung C.-Y."/>
            <person name="McMahan C."/>
            <person name="White J."/>
            <person name="Sykes S."/>
            <person name="Heiman D."/>
            <person name="Young S."/>
            <person name="Zeng Q."/>
            <person name="Abouelleil A."/>
            <person name="Aftuck L."/>
            <person name="Bessette D."/>
            <person name="Brown A."/>
            <person name="FitzGerald M."/>
            <person name="Lui A."/>
            <person name="Macdonald J.P."/>
            <person name="Priest M."/>
            <person name="Orbach M.J."/>
            <person name="Galgiani J.N."/>
            <person name="Kirkland T.N."/>
            <person name="Cole G.T."/>
            <person name="Birren B.W."/>
            <person name="Henn M.R."/>
            <person name="Taylor J.W."/>
            <person name="Rounsley S.D."/>
        </authorList>
    </citation>
    <scope>NUCLEOTIDE SEQUENCE [LARGE SCALE GENOMIC DNA]</scope>
    <source>
        <strain evidence="2">RMSCC 3488</strain>
    </source>
</reference>
<protein>
    <submittedName>
        <fullName evidence="1">Uncharacterized protein</fullName>
    </submittedName>
</protein>
<evidence type="ECO:0000313" key="2">
    <source>
        <dbReference type="Proteomes" id="UP000054567"/>
    </source>
</evidence>
<organism evidence="1 2">
    <name type="scientific">Coccidioides posadasii RMSCC 3488</name>
    <dbReference type="NCBI Taxonomy" id="454284"/>
    <lineage>
        <taxon>Eukaryota</taxon>
        <taxon>Fungi</taxon>
        <taxon>Dikarya</taxon>
        <taxon>Ascomycota</taxon>
        <taxon>Pezizomycotina</taxon>
        <taxon>Eurotiomycetes</taxon>
        <taxon>Eurotiomycetidae</taxon>
        <taxon>Onygenales</taxon>
        <taxon>Onygenaceae</taxon>
        <taxon>Coccidioides</taxon>
    </lineage>
</organism>
<dbReference type="Proteomes" id="UP000054567">
    <property type="component" value="Unassembled WGS sequence"/>
</dbReference>
<gene>
    <name evidence="1" type="ORF">CPAG_04098</name>
</gene>